<dbReference type="InterPro" id="IPR006176">
    <property type="entry name" value="3-OHacyl-CoA_DH_NAD-bd"/>
</dbReference>
<dbReference type="CDD" id="cd06558">
    <property type="entry name" value="crotonase-like"/>
    <property type="match status" value="1"/>
</dbReference>
<sequence>MTDVVSTERRDGVLVVTADNPPVNALSHAVRAGLAAALEEVGDADAVVLACAGRTFFAGADIREFGKPPQAPSLPEVIAALEACPVPVVAAIHGGALGGGLETALGCDYRVAASKARVGFPEIELGIFPGAGGTQRAPRLIGVDAALGMILNGKPVAAPKAKELGLIDDVASGDLLEAAIAFAKARPDKRRIRDLPAPKPDPEAVERHRKQAAKKRRGQIAPDKAIEAVEASTDLALDAGLERERDLFAELVAGPQARAMRHLFFAERQAAKVDGLEAKPRTIGLVGVVGAGTMGGGIAMAFADAGFPVRILDADADALKAGLSRIESQYQAAAKKGRISEAEALDRTDRIQPAEGYDGFADCDLVIEAVFESMEVKKTVFAELDRACRADAVLATNTSYLDVDAIAASTRDPARVLGMHFFSPANIMRLLEIVRGAKTADDALATALDVSKRIRKIGVVAGVCPGFIGNRMLKGYAREAGLCMIEGAAPEAVDAALYEFGMPMGPFAMGDMAGLDIGYANRKPLTPGVDYEPLATAVHDRLVESGRKGQKTGAGFYRYEDGSRTPVRDPETTALAENVARENGIERRDVSAEEIVERCILALVNEGANVLAEGIAQRASDIDVVWANGYGFPRWRGGPMLYGDELGLGHVLERVCAHAAGPFGKWWTPAPLIEELAASGGRLTDWRSGS</sequence>
<evidence type="ECO:0000256" key="2">
    <source>
        <dbReference type="ARBA" id="ARBA00005005"/>
    </source>
</evidence>
<comment type="similarity">
    <text evidence="3">In the N-terminal section; belongs to the enoyl-CoA hydratase/isomerase family.</text>
</comment>
<reference evidence="18" key="1">
    <citation type="submission" date="2018-05" db="EMBL/GenBank/DDBJ databases">
        <authorList>
            <person name="Liu B.-T."/>
        </authorList>
    </citation>
    <scope>NUCLEOTIDE SEQUENCE [LARGE SCALE GENOMIC DNA]</scope>
    <source>
        <strain evidence="18">WD6-1</strain>
    </source>
</reference>
<comment type="pathway">
    <text evidence="2">Lipid metabolism; fatty acid beta-oxidation.</text>
</comment>
<protein>
    <submittedName>
        <fullName evidence="17">3-hydroxyacyl-CoA dehydrogenase</fullName>
    </submittedName>
</protein>
<keyword evidence="18" id="KW-1185">Reference proteome</keyword>
<evidence type="ECO:0000313" key="18">
    <source>
        <dbReference type="Proteomes" id="UP000245168"/>
    </source>
</evidence>
<dbReference type="SUPFAM" id="SSF52096">
    <property type="entry name" value="ClpP/crotonase"/>
    <property type="match status" value="1"/>
</dbReference>
<dbReference type="PANTHER" id="PTHR23309">
    <property type="entry name" value="3-HYDROXYACYL-COA DEHYROGENASE"/>
    <property type="match status" value="1"/>
</dbReference>
<dbReference type="InterPro" id="IPR001753">
    <property type="entry name" value="Enoyl-CoA_hydra/iso"/>
</dbReference>
<dbReference type="FunFam" id="3.40.50.720:FF:000009">
    <property type="entry name" value="Fatty oxidation complex, alpha subunit"/>
    <property type="match status" value="1"/>
</dbReference>
<proteinExistence type="inferred from homology"/>
<evidence type="ECO:0000259" key="15">
    <source>
        <dbReference type="Pfam" id="PF00725"/>
    </source>
</evidence>
<organism evidence="17 18">
    <name type="scientific">Marinicauda salina</name>
    <dbReference type="NCBI Taxonomy" id="2135793"/>
    <lineage>
        <taxon>Bacteria</taxon>
        <taxon>Pseudomonadati</taxon>
        <taxon>Pseudomonadota</taxon>
        <taxon>Alphaproteobacteria</taxon>
        <taxon>Maricaulales</taxon>
        <taxon>Maricaulaceae</taxon>
        <taxon>Marinicauda</taxon>
    </lineage>
</organism>
<feature type="domain" description="3-hydroxyacyl-CoA dehydrogenase C-terminal" evidence="15">
    <location>
        <begin position="595"/>
        <end position="680"/>
    </location>
</feature>
<evidence type="ECO:0000256" key="7">
    <source>
        <dbReference type="ARBA" id="ARBA00023027"/>
    </source>
</evidence>
<evidence type="ECO:0000256" key="10">
    <source>
        <dbReference type="ARBA" id="ARBA00023235"/>
    </source>
</evidence>
<dbReference type="Pfam" id="PF02737">
    <property type="entry name" value="3HCDH_N"/>
    <property type="match status" value="1"/>
</dbReference>
<evidence type="ECO:0000259" key="16">
    <source>
        <dbReference type="Pfam" id="PF02737"/>
    </source>
</evidence>
<dbReference type="OrthoDB" id="9771883at2"/>
<dbReference type="SUPFAM" id="SSF48179">
    <property type="entry name" value="6-phosphogluconate dehydrogenase C-terminal domain-like"/>
    <property type="match status" value="2"/>
</dbReference>
<feature type="domain" description="3-hydroxyacyl-CoA dehydrogenase NAD binding" evidence="16">
    <location>
        <begin position="286"/>
        <end position="461"/>
    </location>
</feature>
<evidence type="ECO:0000256" key="12">
    <source>
        <dbReference type="ARBA" id="ARBA00023268"/>
    </source>
</evidence>
<dbReference type="GO" id="GO:0003857">
    <property type="term" value="F:(3S)-3-hydroxyacyl-CoA dehydrogenase (NAD+) activity"/>
    <property type="evidence" value="ECO:0007669"/>
    <property type="project" value="UniProtKB-EC"/>
</dbReference>
<dbReference type="EMBL" id="QEXV01000003">
    <property type="protein sequence ID" value="PWE17777.1"/>
    <property type="molecule type" value="Genomic_DNA"/>
</dbReference>
<dbReference type="GO" id="GO:0070403">
    <property type="term" value="F:NAD+ binding"/>
    <property type="evidence" value="ECO:0007669"/>
    <property type="project" value="InterPro"/>
</dbReference>
<comment type="caution">
    <text evidence="17">The sequence shown here is derived from an EMBL/GenBank/DDBJ whole genome shotgun (WGS) entry which is preliminary data.</text>
</comment>
<evidence type="ECO:0000256" key="4">
    <source>
        <dbReference type="ARBA" id="ARBA00022832"/>
    </source>
</evidence>
<evidence type="ECO:0000256" key="5">
    <source>
        <dbReference type="ARBA" id="ARBA00022963"/>
    </source>
</evidence>
<dbReference type="Proteomes" id="UP000245168">
    <property type="component" value="Unassembled WGS sequence"/>
</dbReference>
<keyword evidence="5" id="KW-0442">Lipid degradation</keyword>
<evidence type="ECO:0000256" key="14">
    <source>
        <dbReference type="RuleBase" id="RU003707"/>
    </source>
</evidence>
<dbReference type="Pfam" id="PF00725">
    <property type="entry name" value="3HCDH"/>
    <property type="match status" value="2"/>
</dbReference>
<dbReference type="InterPro" id="IPR036291">
    <property type="entry name" value="NAD(P)-bd_dom_sf"/>
</dbReference>
<dbReference type="Pfam" id="PF00378">
    <property type="entry name" value="ECH_1"/>
    <property type="match status" value="1"/>
</dbReference>
<dbReference type="FunFam" id="1.10.1040.50:FF:000006">
    <property type="entry name" value="Peroxisomal bifunctional enzyme"/>
    <property type="match status" value="1"/>
</dbReference>
<evidence type="ECO:0000256" key="9">
    <source>
        <dbReference type="ARBA" id="ARBA00023140"/>
    </source>
</evidence>
<dbReference type="PROSITE" id="PS00166">
    <property type="entry name" value="ENOYL_COA_HYDRATASE"/>
    <property type="match status" value="1"/>
</dbReference>
<dbReference type="Gene3D" id="3.90.226.10">
    <property type="entry name" value="2-enoyl-CoA Hydratase, Chain A, domain 1"/>
    <property type="match status" value="1"/>
</dbReference>
<evidence type="ECO:0000313" key="17">
    <source>
        <dbReference type="EMBL" id="PWE17777.1"/>
    </source>
</evidence>
<dbReference type="InterPro" id="IPR008927">
    <property type="entry name" value="6-PGluconate_DH-like_C_sf"/>
</dbReference>
<dbReference type="Gene3D" id="1.10.1040.50">
    <property type="match status" value="1"/>
</dbReference>
<keyword evidence="10" id="KW-0413">Isomerase</keyword>
<comment type="catalytic activity">
    <reaction evidence="13">
        <text>a (3S)-3-hydroxyacyl-CoA + NAD(+) = a 3-oxoacyl-CoA + NADH + H(+)</text>
        <dbReference type="Rhea" id="RHEA:22432"/>
        <dbReference type="ChEBI" id="CHEBI:15378"/>
        <dbReference type="ChEBI" id="CHEBI:57318"/>
        <dbReference type="ChEBI" id="CHEBI:57540"/>
        <dbReference type="ChEBI" id="CHEBI:57945"/>
        <dbReference type="ChEBI" id="CHEBI:90726"/>
        <dbReference type="EC" id="1.1.1.35"/>
    </reaction>
</comment>
<evidence type="ECO:0000256" key="6">
    <source>
        <dbReference type="ARBA" id="ARBA00023002"/>
    </source>
</evidence>
<dbReference type="InterPro" id="IPR029045">
    <property type="entry name" value="ClpP/crotonase-like_dom_sf"/>
</dbReference>
<keyword evidence="8" id="KW-0443">Lipid metabolism</keyword>
<keyword evidence="4" id="KW-0276">Fatty acid metabolism</keyword>
<evidence type="ECO:0000256" key="13">
    <source>
        <dbReference type="ARBA" id="ARBA00049556"/>
    </source>
</evidence>
<dbReference type="GO" id="GO:0006635">
    <property type="term" value="P:fatty acid beta-oxidation"/>
    <property type="evidence" value="ECO:0007669"/>
    <property type="project" value="UniProtKB-UniPathway"/>
</dbReference>
<dbReference type="InterPro" id="IPR018376">
    <property type="entry name" value="Enoyl-CoA_hyd/isom_CS"/>
</dbReference>
<accession>A0A2U2BUV8</accession>
<dbReference type="RefSeq" id="WP_109253008.1">
    <property type="nucleotide sequence ID" value="NZ_QEXV01000003.1"/>
</dbReference>
<comment type="subcellular location">
    <subcellularLocation>
        <location evidence="1">Peroxisome</location>
    </subcellularLocation>
</comment>
<dbReference type="GO" id="GO:0016853">
    <property type="term" value="F:isomerase activity"/>
    <property type="evidence" value="ECO:0007669"/>
    <property type="project" value="UniProtKB-KW"/>
</dbReference>
<keyword evidence="12" id="KW-0511">Multifunctional enzyme</keyword>
<dbReference type="PANTHER" id="PTHR23309:SF51">
    <property type="entry name" value="3-HYDROXYACYL-COA DEHYDROGENASE-RELATED"/>
    <property type="match status" value="1"/>
</dbReference>
<comment type="similarity">
    <text evidence="14">Belongs to the enoyl-CoA hydratase/isomerase family.</text>
</comment>
<dbReference type="InterPro" id="IPR006108">
    <property type="entry name" value="3HC_DH_C"/>
</dbReference>
<dbReference type="GO" id="GO:0004300">
    <property type="term" value="F:enoyl-CoA hydratase activity"/>
    <property type="evidence" value="ECO:0007669"/>
    <property type="project" value="UniProtKB-ARBA"/>
</dbReference>
<gene>
    <name evidence="17" type="ORF">DDZ18_08985</name>
</gene>
<evidence type="ECO:0000256" key="8">
    <source>
        <dbReference type="ARBA" id="ARBA00023098"/>
    </source>
</evidence>
<evidence type="ECO:0000256" key="11">
    <source>
        <dbReference type="ARBA" id="ARBA00023239"/>
    </source>
</evidence>
<evidence type="ECO:0000256" key="1">
    <source>
        <dbReference type="ARBA" id="ARBA00004275"/>
    </source>
</evidence>
<dbReference type="UniPathway" id="UPA00659"/>
<feature type="domain" description="3-hydroxyacyl-CoA dehydrogenase C-terminal" evidence="15">
    <location>
        <begin position="466"/>
        <end position="559"/>
    </location>
</feature>
<evidence type="ECO:0000256" key="3">
    <source>
        <dbReference type="ARBA" id="ARBA00008750"/>
    </source>
</evidence>
<dbReference type="SUPFAM" id="SSF51735">
    <property type="entry name" value="NAD(P)-binding Rossmann-fold domains"/>
    <property type="match status" value="1"/>
</dbReference>
<keyword evidence="6" id="KW-0560">Oxidoreductase</keyword>
<keyword evidence="9" id="KW-0576">Peroxisome</keyword>
<name>A0A2U2BUV8_9PROT</name>
<keyword evidence="11" id="KW-0456">Lyase</keyword>
<dbReference type="AlphaFoldDB" id="A0A2U2BUV8"/>
<keyword evidence="7" id="KW-0520">NAD</keyword>
<dbReference type="Gene3D" id="3.40.50.720">
    <property type="entry name" value="NAD(P)-binding Rossmann-like Domain"/>
    <property type="match status" value="1"/>
</dbReference>